<accession>A0ABP0GSJ7</accession>
<evidence type="ECO:0000256" key="1">
    <source>
        <dbReference type="SAM" id="MobiDB-lite"/>
    </source>
</evidence>
<feature type="compositionally biased region" description="Basic and acidic residues" evidence="1">
    <location>
        <begin position="1377"/>
        <end position="1390"/>
    </location>
</feature>
<feature type="compositionally biased region" description="Low complexity" evidence="1">
    <location>
        <begin position="589"/>
        <end position="606"/>
    </location>
</feature>
<evidence type="ECO:0000313" key="4">
    <source>
        <dbReference type="Proteomes" id="UP001642483"/>
    </source>
</evidence>
<feature type="compositionally biased region" description="Polar residues" evidence="1">
    <location>
        <begin position="726"/>
        <end position="739"/>
    </location>
</feature>
<feature type="compositionally biased region" description="Polar residues" evidence="1">
    <location>
        <begin position="656"/>
        <end position="670"/>
    </location>
</feature>
<feature type="compositionally biased region" description="Basic and acidic residues" evidence="1">
    <location>
        <begin position="1741"/>
        <end position="1767"/>
    </location>
</feature>
<reference evidence="3 4" key="1">
    <citation type="submission" date="2024-02" db="EMBL/GenBank/DDBJ databases">
        <authorList>
            <person name="Daric V."/>
            <person name="Darras S."/>
        </authorList>
    </citation>
    <scope>NUCLEOTIDE SEQUENCE [LARGE SCALE GENOMIC DNA]</scope>
</reference>
<feature type="compositionally biased region" description="Polar residues" evidence="1">
    <location>
        <begin position="1026"/>
        <end position="1035"/>
    </location>
</feature>
<feature type="compositionally biased region" description="Low complexity" evidence="1">
    <location>
        <begin position="925"/>
        <end position="938"/>
    </location>
</feature>
<feature type="region of interest" description="Disordered" evidence="1">
    <location>
        <begin position="380"/>
        <end position="1277"/>
    </location>
</feature>
<feature type="compositionally biased region" description="Basic and acidic residues" evidence="1">
    <location>
        <begin position="1559"/>
        <end position="1580"/>
    </location>
</feature>
<feature type="compositionally biased region" description="Low complexity" evidence="1">
    <location>
        <begin position="781"/>
        <end position="805"/>
    </location>
</feature>
<feature type="compositionally biased region" description="Polar residues" evidence="1">
    <location>
        <begin position="1307"/>
        <end position="1317"/>
    </location>
</feature>
<feature type="compositionally biased region" description="Basic and acidic residues" evidence="1">
    <location>
        <begin position="1783"/>
        <end position="1804"/>
    </location>
</feature>
<feature type="domain" description="YLPM1-like spectrin repeat" evidence="2">
    <location>
        <begin position="250"/>
        <end position="334"/>
    </location>
</feature>
<feature type="region of interest" description="Disordered" evidence="1">
    <location>
        <begin position="1453"/>
        <end position="1478"/>
    </location>
</feature>
<feature type="compositionally biased region" description="Basic and acidic residues" evidence="1">
    <location>
        <begin position="1184"/>
        <end position="1208"/>
    </location>
</feature>
<feature type="compositionally biased region" description="Pro residues" evidence="1">
    <location>
        <begin position="101"/>
        <end position="125"/>
    </location>
</feature>
<comment type="caution">
    <text evidence="3">The sequence shown here is derived from an EMBL/GenBank/DDBJ whole genome shotgun (WGS) entry which is preliminary data.</text>
</comment>
<feature type="compositionally biased region" description="Polar residues" evidence="1">
    <location>
        <begin position="1412"/>
        <end position="1424"/>
    </location>
</feature>
<feature type="compositionally biased region" description="Acidic residues" evidence="1">
    <location>
        <begin position="823"/>
        <end position="839"/>
    </location>
</feature>
<feature type="compositionally biased region" description="Polar residues" evidence="1">
    <location>
        <begin position="887"/>
        <end position="900"/>
    </location>
</feature>
<keyword evidence="4" id="KW-1185">Reference proteome</keyword>
<feature type="compositionally biased region" description="Basic and acidic residues" evidence="1">
    <location>
        <begin position="1713"/>
        <end position="1723"/>
    </location>
</feature>
<feature type="compositionally biased region" description="Basic and acidic residues" evidence="1">
    <location>
        <begin position="956"/>
        <end position="966"/>
    </location>
</feature>
<feature type="region of interest" description="Disordered" evidence="1">
    <location>
        <begin position="1535"/>
        <end position="1952"/>
    </location>
</feature>
<dbReference type="Pfam" id="PF26583">
    <property type="entry name" value="Spectrin_YLPM1"/>
    <property type="match status" value="1"/>
</dbReference>
<evidence type="ECO:0000259" key="2">
    <source>
        <dbReference type="Pfam" id="PF26583"/>
    </source>
</evidence>
<feature type="region of interest" description="Disordered" evidence="1">
    <location>
        <begin position="340"/>
        <end position="367"/>
    </location>
</feature>
<feature type="compositionally biased region" description="Polar residues" evidence="1">
    <location>
        <begin position="1248"/>
        <end position="1263"/>
    </location>
</feature>
<feature type="compositionally biased region" description="Polar residues" evidence="1">
    <location>
        <begin position="466"/>
        <end position="486"/>
    </location>
</feature>
<feature type="compositionally biased region" description="Polar residues" evidence="1">
    <location>
        <begin position="1674"/>
        <end position="1687"/>
    </location>
</feature>
<feature type="compositionally biased region" description="Polar residues" evidence="1">
    <location>
        <begin position="541"/>
        <end position="554"/>
    </location>
</feature>
<feature type="compositionally biased region" description="Pro residues" evidence="1">
    <location>
        <begin position="1660"/>
        <end position="1672"/>
    </location>
</feature>
<feature type="compositionally biased region" description="Low complexity" evidence="1">
    <location>
        <begin position="629"/>
        <end position="650"/>
    </location>
</feature>
<feature type="compositionally biased region" description="Polar residues" evidence="1">
    <location>
        <begin position="515"/>
        <end position="526"/>
    </location>
</feature>
<gene>
    <name evidence="3" type="ORF">CVLEPA_LOCUS26507</name>
</gene>
<feature type="region of interest" description="Disordered" evidence="1">
    <location>
        <begin position="79"/>
        <end position="139"/>
    </location>
</feature>
<feature type="region of interest" description="Disordered" evidence="1">
    <location>
        <begin position="1295"/>
        <end position="1424"/>
    </location>
</feature>
<evidence type="ECO:0000313" key="3">
    <source>
        <dbReference type="EMBL" id="CAK8693195.1"/>
    </source>
</evidence>
<name>A0ABP0GSJ7_CLALP</name>
<feature type="compositionally biased region" description="Low complexity" evidence="1">
    <location>
        <begin position="1638"/>
        <end position="1650"/>
    </location>
</feature>
<feature type="compositionally biased region" description="Basic and acidic residues" evidence="1">
    <location>
        <begin position="1354"/>
        <end position="1364"/>
    </location>
</feature>
<feature type="compositionally biased region" description="Basic and acidic residues" evidence="1">
    <location>
        <begin position="1867"/>
        <end position="1876"/>
    </location>
</feature>
<feature type="compositionally biased region" description="Polar residues" evidence="1">
    <location>
        <begin position="412"/>
        <end position="429"/>
    </location>
</feature>
<feature type="compositionally biased region" description="Polar residues" evidence="1">
    <location>
        <begin position="562"/>
        <end position="577"/>
    </location>
</feature>
<feature type="compositionally biased region" description="Low complexity" evidence="1">
    <location>
        <begin position="487"/>
        <end position="503"/>
    </location>
</feature>
<feature type="compositionally biased region" description="Polar residues" evidence="1">
    <location>
        <begin position="1335"/>
        <end position="1345"/>
    </location>
</feature>
<dbReference type="Proteomes" id="UP001642483">
    <property type="component" value="Unassembled WGS sequence"/>
</dbReference>
<proteinExistence type="predicted"/>
<protein>
    <recommendedName>
        <fullName evidence="2">YLPM1-like spectrin repeat domain-containing protein</fullName>
    </recommendedName>
</protein>
<feature type="compositionally biased region" description="Polar residues" evidence="1">
    <location>
        <begin position="1118"/>
        <end position="1131"/>
    </location>
</feature>
<dbReference type="EMBL" id="CAWYQH010000130">
    <property type="protein sequence ID" value="CAK8693195.1"/>
    <property type="molecule type" value="Genomic_DNA"/>
</dbReference>
<feature type="compositionally biased region" description="Low complexity" evidence="1">
    <location>
        <begin position="1923"/>
        <end position="1943"/>
    </location>
</feature>
<feature type="compositionally biased region" description="Basic and acidic residues" evidence="1">
    <location>
        <begin position="1832"/>
        <end position="1860"/>
    </location>
</feature>
<feature type="compositionally biased region" description="Polar residues" evidence="1">
    <location>
        <begin position="352"/>
        <end position="367"/>
    </location>
</feature>
<dbReference type="InterPro" id="IPR058903">
    <property type="entry name" value="Spectrin_YLPM1-like"/>
</dbReference>
<sequence length="1952" mass="214638">MMPSWNTMGPQGFPGNNYPQMMWPNSQGPQGMGNPMMGPYGMGPGGPMGPGQMMYPDYQQQYMYPQQMMGQYNMNNQSQMMTQQQGKQQGGNTGSAKQPANHPPEPSDPPPPKEPPGLPKQPPLPPKDESKVSKTGDSSGEWWHAEMEEVKGQGSLVEELKRLVCANWFLGLKASQQKECWQHTKQELLASAAGDPSSNTSKSAAVGEFSWQSSVTTGNQMKTNSTSSGQTLPTFVDQKVAPNWDATSGENPHQALARYEEQLSKLKQKGQVFDKQYTDWHKQFDEWKEKHKNHPNKAKFAQYEKQWETWQQQLMTQKMQNDANVNSLNENLKKIKKVIADGSQASSSSQQLPTKSPAQPKNSATTAQNNLSQQSNFFQGANNMQYGQPGFANQGQVAPNMPGYGFNPPTPNFNQSPMPNQPNLGNHQQGPWAPGPNQTRQWGPGPNQPGPWGPGLNQMGPWGPGNMQQGPQQRPQAPNSNQKRPSTTNTNQQGTPGPTGNQQKPSGPTGPPVKQQGSVNNQQGTSGPAKIQESGPAKKNPQGSQAPVTSQQGIQGPAKNLQGPTGNQQGNWAANNPPQGPPADNQQMSWGPGSNQQQGWSSGNNQKGPGNHQESWGPRMQGPLGSGVNQQQPPGPNNNQQRPPAPLNQQRLWRPGTSQAGQWGPSNNQMRPWGPRNKQQGPRGPHGNQQRPRDPLSNNQQRPWGPKNKAGPWAPVNNQPAPPGPVNNQSESFGPNNSLHGPWGPDGDHMNESGKPWEQNSGQQASWEDGGGGGDGYSGANQSQWGGNENEQGGPNQQGPWSGAQEQEEYGEEGGENWNNDQDNYDDDQQWNEFEDSGYDNDKSWGQPYNQSKFDGPPKKRPTTYDIYGNVVEPEPNNKPTPGPNKRSFNSRMPFNQSQRPRGPKPINDRENWQSSTRPNHPGNFRPNMPGGPRMPMRNRFRPPGPQGGANMQGDFRPRIRMERNRAPGPKGSPMGFRPRAPGAMEPPFRGQKPNQDFRPRMAIDRLSGPRKPGANSGGFRHRMQPDSQSGSRMNFNDPDNFRPRMPKMDQNGPRGFRLRMPMGSQHGPRPPTSGPGGLDGGFRPRAPVDPQKKPSVNSPGNSIGFRQRMPFGVDSSPPASHSVDWQQNLNRNDRKIQTPDSRNQRKLPLTSTPNDKVSGPHSTKAPPSHESGKPVPPTTENIISRDRDWSSSKEDAALKKPQQEDRFSSLATGNVAKRHGFTSATEQDIPPPVFSIKPPVLKDVAASNVSSMHDSDTSNETAKPQDVSKPATSLTVTSKADTFPVMSDPLHVEAYLNKEDNKMATEASNKTKNQKSNGDRSSKKPAPAQDVVGKTTQFKASEMTQDVLPPLKDVGDELHHQPDSKSLATDQLGAVLDKDSDVKHPKDTTPDDEQSVTAGRDVLKPGADKINLSQSGSNDENLTSLMNFPPVNFDFTADDTYATFFQPSEAMMEVSSTDPTSLDTEDLLGKSSVPEDNALSLLPKVYGEDLCRASSSSSDEKNSAKPEIALPAVEQRATDEVIEEETIIEYEEIENKSISTKEPAEANVANIEELTASEQKKEETLERINDDEESQKATEEVEEQVQEETQKQPIAIVEDTVCEEAMNEVSDDVDQTEKKPPLNLLSKSPEPDSTDQGLPGSPSGGVLPPDHFKDGICPQGPPPENFKPPPRSATVQKPLNAGSSMPQAPPMPGGPSKSKADDQMSLRSSKRAKLDEITDAKGQKVHSMYDKFGNLVGTVDGKDPPKSSRDKLSSRGRKGGRDEKTYIPHLPPPMPRPSNSSSEKRDSNRKSPRHDDGRPRGGRNEPFGVGQRFRPRTPNSDMRPQGTIDGLRSRMSQEGRDFPKRPRLSQPDRRRHSDEFPDDPIPDMRAKERDLQLLQGILLASRGGQQRMPLRPQRAPFDDLPPPLRFSEHGSRLWQDSPPQRLPRGPRPRFGGPRPRMPSQRNRGSRW</sequence>
<feature type="compositionally biased region" description="Acidic residues" evidence="1">
    <location>
        <begin position="806"/>
        <end position="815"/>
    </location>
</feature>
<feature type="compositionally biased region" description="Polar residues" evidence="1">
    <location>
        <begin position="380"/>
        <end position="397"/>
    </location>
</feature>
<feature type="compositionally biased region" description="Acidic residues" evidence="1">
    <location>
        <begin position="1601"/>
        <end position="1615"/>
    </location>
</feature>
<organism evidence="3 4">
    <name type="scientific">Clavelina lepadiformis</name>
    <name type="common">Light-bulb sea squirt</name>
    <name type="synonym">Ascidia lepadiformis</name>
    <dbReference type="NCBI Taxonomy" id="159417"/>
    <lineage>
        <taxon>Eukaryota</taxon>
        <taxon>Metazoa</taxon>
        <taxon>Chordata</taxon>
        <taxon>Tunicata</taxon>
        <taxon>Ascidiacea</taxon>
        <taxon>Aplousobranchia</taxon>
        <taxon>Clavelinidae</taxon>
        <taxon>Clavelina</taxon>
    </lineage>
</organism>